<reference evidence="7" key="1">
    <citation type="submission" date="2021-01" db="EMBL/GenBank/DDBJ databases">
        <authorList>
            <person name="Corre E."/>
            <person name="Pelletier E."/>
            <person name="Niang G."/>
            <person name="Scheremetjew M."/>
            <person name="Finn R."/>
            <person name="Kale V."/>
            <person name="Holt S."/>
            <person name="Cochrane G."/>
            <person name="Meng A."/>
            <person name="Brown T."/>
            <person name="Cohen L."/>
        </authorList>
    </citation>
    <scope>NUCLEOTIDE SEQUENCE</scope>
    <source>
        <strain evidence="7">CCMP 410</strain>
    </source>
</reference>
<feature type="domain" description="RRM" evidence="6">
    <location>
        <begin position="1"/>
        <end position="73"/>
    </location>
</feature>
<protein>
    <recommendedName>
        <fullName evidence="6">RRM domain-containing protein</fullName>
    </recommendedName>
</protein>
<evidence type="ECO:0000256" key="1">
    <source>
        <dbReference type="ARBA" id="ARBA00022553"/>
    </source>
</evidence>
<dbReference type="InterPro" id="IPR000504">
    <property type="entry name" value="RRM_dom"/>
</dbReference>
<keyword evidence="2" id="KW-0677">Repeat</keyword>
<dbReference type="EMBL" id="HBGK01048042">
    <property type="protein sequence ID" value="CAD9307783.1"/>
    <property type="molecule type" value="Transcribed_RNA"/>
</dbReference>
<feature type="domain" description="RRM" evidence="6">
    <location>
        <begin position="291"/>
        <end position="375"/>
    </location>
</feature>
<accession>A0A7S1YLA3</accession>
<dbReference type="InterPro" id="IPR006509">
    <property type="entry name" value="RBM39_SF"/>
</dbReference>
<dbReference type="CDD" id="cd12285">
    <property type="entry name" value="RRM3_RBM39_like"/>
    <property type="match status" value="1"/>
</dbReference>
<feature type="domain" description="RRM" evidence="6">
    <location>
        <begin position="109"/>
        <end position="187"/>
    </location>
</feature>
<dbReference type="GO" id="GO:0003723">
    <property type="term" value="F:RNA binding"/>
    <property type="evidence" value="ECO:0007669"/>
    <property type="project" value="UniProtKB-UniRule"/>
</dbReference>
<dbReference type="SMART" id="SM00360">
    <property type="entry name" value="RRM"/>
    <property type="match status" value="3"/>
</dbReference>
<name>A0A7S1YLA3_9STRA</name>
<evidence type="ECO:0000259" key="6">
    <source>
        <dbReference type="PROSITE" id="PS50102"/>
    </source>
</evidence>
<evidence type="ECO:0000256" key="3">
    <source>
        <dbReference type="ARBA" id="ARBA00022884"/>
    </source>
</evidence>
<evidence type="ECO:0000256" key="5">
    <source>
        <dbReference type="SAM" id="MobiDB-lite"/>
    </source>
</evidence>
<dbReference type="Pfam" id="PF00076">
    <property type="entry name" value="RRM_1"/>
    <property type="match status" value="2"/>
</dbReference>
<organism evidence="7">
    <name type="scientific">Grammatophora oceanica</name>
    <dbReference type="NCBI Taxonomy" id="210454"/>
    <lineage>
        <taxon>Eukaryota</taxon>
        <taxon>Sar</taxon>
        <taxon>Stramenopiles</taxon>
        <taxon>Ochrophyta</taxon>
        <taxon>Bacillariophyta</taxon>
        <taxon>Fragilariophyceae</taxon>
        <taxon>Fragilariophycidae</taxon>
        <taxon>Rhabdonematales</taxon>
        <taxon>Grammatophoraceae</taxon>
        <taxon>Grammatophora</taxon>
    </lineage>
</organism>
<feature type="compositionally biased region" description="Polar residues" evidence="5">
    <location>
        <begin position="186"/>
        <end position="197"/>
    </location>
</feature>
<dbReference type="Gene3D" id="3.30.70.330">
    <property type="match status" value="3"/>
</dbReference>
<dbReference type="InterPro" id="IPR003954">
    <property type="entry name" value="RRM_euk-type"/>
</dbReference>
<dbReference type="SUPFAM" id="SSF54928">
    <property type="entry name" value="RNA-binding domain, RBD"/>
    <property type="match status" value="2"/>
</dbReference>
<evidence type="ECO:0000256" key="4">
    <source>
        <dbReference type="PROSITE-ProRule" id="PRU00176"/>
    </source>
</evidence>
<sequence length="380" mass="41547">MRATESELRRYFRKKVGCKVNEIIMLRDKRTGQHKGCAYVELRTMPDVQRALAVSGAAPDFQKFPVQVKASEAEKNYVVPTQSLTASMMGQKTNTSPLIDKEGQPYESQKVYLGNLDPRVANEQLFQLFSSFGTLSKVQIQSDPQTGVSRGFAFLSFRDPKDANLAIQIMSGQLLAGRAMKTGWASQPSSTAGVQVRTTEENPPDATRKIQKAHNVLFQLTGAGLTGTAAATFLSNNGGGTLTTVPTAAVATPSPDVPLNATTTPASTSPVTPAASPVDAKVIGRADNPSEYLLIHNMFNKDEETDPNWEEDIRLDFEEECSKYGKLLKVVVMWKEPGGKIYARFSAINEAKTCASNLAGRWFDKRQLRVEYVDELPSSG</sequence>
<gene>
    <name evidence="7" type="ORF">GOCE00092_LOCUS25207</name>
</gene>
<dbReference type="PANTHER" id="PTHR48036">
    <property type="entry name" value="SPLICING FACTOR (PAD-1), PUTATIVE (AFU_ORTHOLOGUE AFUA_1G15810)-RELATED"/>
    <property type="match status" value="1"/>
</dbReference>
<dbReference type="GO" id="GO:0006397">
    <property type="term" value="P:mRNA processing"/>
    <property type="evidence" value="ECO:0007669"/>
    <property type="project" value="InterPro"/>
</dbReference>
<evidence type="ECO:0000313" key="7">
    <source>
        <dbReference type="EMBL" id="CAD9307783.1"/>
    </source>
</evidence>
<dbReference type="GO" id="GO:0005634">
    <property type="term" value="C:nucleus"/>
    <property type="evidence" value="ECO:0007669"/>
    <property type="project" value="InterPro"/>
</dbReference>
<dbReference type="AlphaFoldDB" id="A0A7S1YLA3"/>
<evidence type="ECO:0000256" key="2">
    <source>
        <dbReference type="ARBA" id="ARBA00022737"/>
    </source>
</evidence>
<dbReference type="InterPro" id="IPR012677">
    <property type="entry name" value="Nucleotide-bd_a/b_plait_sf"/>
</dbReference>
<dbReference type="Pfam" id="PF15519">
    <property type="entry name" value="RBM39linker"/>
    <property type="match status" value="1"/>
</dbReference>
<dbReference type="SMART" id="SM00361">
    <property type="entry name" value="RRM_1"/>
    <property type="match status" value="2"/>
</dbReference>
<dbReference type="InterPro" id="IPR029123">
    <property type="entry name" value="RBM39_linker"/>
</dbReference>
<dbReference type="PROSITE" id="PS50102">
    <property type="entry name" value="RRM"/>
    <property type="match status" value="3"/>
</dbReference>
<proteinExistence type="predicted"/>
<feature type="region of interest" description="Disordered" evidence="5">
    <location>
        <begin position="186"/>
        <end position="206"/>
    </location>
</feature>
<dbReference type="InterPro" id="IPR035979">
    <property type="entry name" value="RBD_domain_sf"/>
</dbReference>
<keyword evidence="1" id="KW-0597">Phosphoprotein</keyword>
<keyword evidence="3 4" id="KW-0694">RNA-binding</keyword>